<dbReference type="AlphaFoldDB" id="A0A1G9CH37"/>
<feature type="region of interest" description="Disordered" evidence="10">
    <location>
        <begin position="575"/>
        <end position="618"/>
    </location>
</feature>
<dbReference type="RefSeq" id="WP_093612455.1">
    <property type="nucleotide sequence ID" value="NZ_FNFF01000008.1"/>
</dbReference>
<keyword evidence="3 7" id="KW-0547">Nucleotide-binding</keyword>
<comment type="function">
    <text evidence="7">Acts as a chaperone.</text>
</comment>
<organism evidence="11 12">
    <name type="scientific">Streptomyces indicus</name>
    <dbReference type="NCBI Taxonomy" id="417292"/>
    <lineage>
        <taxon>Bacteria</taxon>
        <taxon>Bacillati</taxon>
        <taxon>Actinomycetota</taxon>
        <taxon>Actinomycetes</taxon>
        <taxon>Kitasatosporales</taxon>
        <taxon>Streptomycetaceae</taxon>
        <taxon>Streptomyces</taxon>
    </lineage>
</organism>
<dbReference type="PROSITE" id="PS00329">
    <property type="entry name" value="HSP70_2"/>
    <property type="match status" value="1"/>
</dbReference>
<dbReference type="InterPro" id="IPR043129">
    <property type="entry name" value="ATPase_NBD"/>
</dbReference>
<dbReference type="GO" id="GO:0051082">
    <property type="term" value="F:unfolded protein binding"/>
    <property type="evidence" value="ECO:0007669"/>
    <property type="project" value="InterPro"/>
</dbReference>
<comment type="similarity">
    <text evidence="1 7 8">Belongs to the heat shock protein 70 family.</text>
</comment>
<dbReference type="GO" id="GO:0005524">
    <property type="term" value="F:ATP binding"/>
    <property type="evidence" value="ECO:0007669"/>
    <property type="project" value="UniProtKB-UniRule"/>
</dbReference>
<feature type="compositionally biased region" description="Acidic residues" evidence="10">
    <location>
        <begin position="600"/>
        <end position="609"/>
    </location>
</feature>
<sequence length="618" mass="66555">MARAVGIDLGTTNSVVSVLEGGEPTVITNAEGARTTPSVVAFAKNGEVLVGEVAKRQAVTNVDRTIRSVKRHMGTDWKISIDDKNFNPQQISAFVLQKLKRDAEAYLGEKVTDAVITVPAYFNDSERQATKEAGEIAGLNVLRIVNEPTAAALAYGLDKDDQTILVFDLGGGTFDVSLLEIGDGVVEVKATNGDNHLGGDDWDQRVVDYLVKQFNNGHGVDLSKDKMALQRLREAAEKAKIELSSSTETTINLPYITASAEGPLHLDEKLTRAQFQQLTSDLLERCKTPFHNVIKDAGIQLSEIDHVVLVGGSTRMPAVAELVKELTGGKDANKGVNPDEVVAIGAALQAGVLKGEVKDVLLLDVTPLSLGIETKGGIMTKLIERNTTIPTKRSEIFTTAEDNQPSVQIQVYQGEREIAAYNKKLGMFELTGLPPAPRGVPQIEVSFDIDANGIMHVTAKDLGTGKEQKMTVTGGSSLPKDEVDRMRQEAEQYADEDARRKEAAESRNQGEQLVYQTEKFLKDNEDKVPGEVKTEVEEAVNELKESLKGEDSAAIRTATEKVQVVAQKLGQAMYADAQAAQAAGGEAPQDQPGDAKAADDDVVDAEIVDDEKPKDGAA</sequence>
<evidence type="ECO:0000256" key="8">
    <source>
        <dbReference type="RuleBase" id="RU003322"/>
    </source>
</evidence>
<keyword evidence="2 7" id="KW-0597">Phosphoprotein</keyword>
<dbReference type="InterPro" id="IPR012725">
    <property type="entry name" value="Chaperone_DnaK"/>
</dbReference>
<evidence type="ECO:0000256" key="1">
    <source>
        <dbReference type="ARBA" id="ARBA00007381"/>
    </source>
</evidence>
<proteinExistence type="evidence at transcript level"/>
<feature type="compositionally biased region" description="Basic and acidic residues" evidence="10">
    <location>
        <begin position="491"/>
        <end position="505"/>
    </location>
</feature>
<dbReference type="FunFam" id="3.90.640.10:FF:000003">
    <property type="entry name" value="Molecular chaperone DnaK"/>
    <property type="match status" value="1"/>
</dbReference>
<dbReference type="Gene3D" id="3.90.640.10">
    <property type="entry name" value="Actin, Chain A, domain 4"/>
    <property type="match status" value="1"/>
</dbReference>
<dbReference type="Gene3D" id="1.20.1270.10">
    <property type="match status" value="1"/>
</dbReference>
<dbReference type="OrthoDB" id="9766019at2"/>
<feature type="compositionally biased region" description="Low complexity" evidence="10">
    <location>
        <begin position="575"/>
        <end position="595"/>
    </location>
</feature>
<dbReference type="PROSITE" id="PS00297">
    <property type="entry name" value="HSP70_1"/>
    <property type="match status" value="1"/>
</dbReference>
<keyword evidence="4 7" id="KW-0067">ATP-binding</keyword>
<dbReference type="InterPro" id="IPR013126">
    <property type="entry name" value="Hsp_70_fam"/>
</dbReference>
<dbReference type="Gene3D" id="3.30.420.40">
    <property type="match status" value="2"/>
</dbReference>
<feature type="region of interest" description="Disordered" evidence="10">
    <location>
        <begin position="491"/>
        <end position="510"/>
    </location>
</feature>
<evidence type="ECO:0000256" key="5">
    <source>
        <dbReference type="ARBA" id="ARBA00023016"/>
    </source>
</evidence>
<comment type="induction">
    <text evidence="7">By stress conditions e.g. heat shock.</text>
</comment>
<dbReference type="EMBL" id="FNFF01000008">
    <property type="protein sequence ID" value="SDK50970.1"/>
    <property type="molecule type" value="Genomic_DNA"/>
</dbReference>
<keyword evidence="6 7" id="KW-0143">Chaperone</keyword>
<dbReference type="HAMAP" id="MF_00332">
    <property type="entry name" value="DnaK"/>
    <property type="match status" value="1"/>
</dbReference>
<feature type="coiled-coil region" evidence="9">
    <location>
        <begin position="222"/>
        <end position="249"/>
    </location>
</feature>
<dbReference type="PRINTS" id="PR00301">
    <property type="entry name" value="HEATSHOCK70"/>
</dbReference>
<evidence type="ECO:0000256" key="2">
    <source>
        <dbReference type="ARBA" id="ARBA00022553"/>
    </source>
</evidence>
<dbReference type="SUPFAM" id="SSF100934">
    <property type="entry name" value="Heat shock protein 70kD (HSP70), C-terminal subdomain"/>
    <property type="match status" value="1"/>
</dbReference>
<dbReference type="Proteomes" id="UP000199155">
    <property type="component" value="Unassembled WGS sequence"/>
</dbReference>
<reference evidence="11 12" key="1">
    <citation type="submission" date="2016-10" db="EMBL/GenBank/DDBJ databases">
        <authorList>
            <person name="de Groot N.N."/>
        </authorList>
    </citation>
    <scope>NUCLEOTIDE SEQUENCE [LARGE SCALE GENOMIC DNA]</scope>
    <source>
        <strain evidence="11 12">CGMCC 4.5727</strain>
    </source>
</reference>
<evidence type="ECO:0000313" key="12">
    <source>
        <dbReference type="Proteomes" id="UP000199155"/>
    </source>
</evidence>
<accession>A0A1G9CH37</accession>
<protein>
    <recommendedName>
        <fullName evidence="7">Chaperone protein DnaK</fullName>
    </recommendedName>
    <alternativeName>
        <fullName evidence="7">HSP70</fullName>
    </alternativeName>
    <alternativeName>
        <fullName evidence="7">Heat shock 70 kDa protein</fullName>
    </alternativeName>
    <alternativeName>
        <fullName evidence="7">Heat shock protein 70</fullName>
    </alternativeName>
</protein>
<dbReference type="NCBIfam" id="NF001413">
    <property type="entry name" value="PRK00290.1"/>
    <property type="match status" value="1"/>
</dbReference>
<dbReference type="PROSITE" id="PS01036">
    <property type="entry name" value="HSP70_3"/>
    <property type="match status" value="1"/>
</dbReference>
<evidence type="ECO:0000256" key="7">
    <source>
        <dbReference type="HAMAP-Rule" id="MF_00332"/>
    </source>
</evidence>
<dbReference type="CDD" id="cd10234">
    <property type="entry name" value="ASKHA_NBD_HSP70_DnaK-like"/>
    <property type="match status" value="1"/>
</dbReference>
<evidence type="ECO:0000256" key="4">
    <source>
        <dbReference type="ARBA" id="ARBA00022840"/>
    </source>
</evidence>
<dbReference type="NCBIfam" id="TIGR02350">
    <property type="entry name" value="prok_dnaK"/>
    <property type="match status" value="1"/>
</dbReference>
<dbReference type="InterPro" id="IPR018181">
    <property type="entry name" value="Heat_shock_70_CS"/>
</dbReference>
<dbReference type="Gene3D" id="2.60.34.10">
    <property type="entry name" value="Substrate Binding Domain Of DNAk, Chain A, domain 1"/>
    <property type="match status" value="1"/>
</dbReference>
<keyword evidence="12" id="KW-1185">Reference proteome</keyword>
<dbReference type="InterPro" id="IPR029047">
    <property type="entry name" value="HSP70_peptide-bd_sf"/>
</dbReference>
<dbReference type="FunFam" id="3.30.420.40:FF:000071">
    <property type="entry name" value="Molecular chaperone DnaK"/>
    <property type="match status" value="1"/>
</dbReference>
<evidence type="ECO:0000256" key="6">
    <source>
        <dbReference type="ARBA" id="ARBA00023186"/>
    </source>
</evidence>
<dbReference type="PANTHER" id="PTHR19375">
    <property type="entry name" value="HEAT SHOCK PROTEIN 70KDA"/>
    <property type="match status" value="1"/>
</dbReference>
<dbReference type="FunFam" id="1.20.1270.10:FF:000001">
    <property type="entry name" value="Molecular chaperone DnaK"/>
    <property type="match status" value="1"/>
</dbReference>
<evidence type="ECO:0000256" key="10">
    <source>
        <dbReference type="SAM" id="MobiDB-lite"/>
    </source>
</evidence>
<feature type="modified residue" description="Phosphothreonine; by autocatalysis" evidence="7">
    <location>
        <position position="173"/>
    </location>
</feature>
<dbReference type="STRING" id="417292.SAMN05421806_108128"/>
<name>A0A1G9CH37_9ACTN</name>
<evidence type="ECO:0000256" key="3">
    <source>
        <dbReference type="ARBA" id="ARBA00022741"/>
    </source>
</evidence>
<dbReference type="FunFam" id="2.60.34.10:FF:000014">
    <property type="entry name" value="Chaperone protein DnaK HSP70"/>
    <property type="match status" value="1"/>
</dbReference>
<keyword evidence="5 7" id="KW-0346">Stress response</keyword>
<dbReference type="SUPFAM" id="SSF100920">
    <property type="entry name" value="Heat shock protein 70kD (HSP70), peptide-binding domain"/>
    <property type="match status" value="1"/>
</dbReference>
<dbReference type="SUPFAM" id="SSF53067">
    <property type="entry name" value="Actin-like ATPase domain"/>
    <property type="match status" value="2"/>
</dbReference>
<evidence type="ECO:0000256" key="9">
    <source>
        <dbReference type="SAM" id="Coils"/>
    </source>
</evidence>
<evidence type="ECO:0000313" key="11">
    <source>
        <dbReference type="EMBL" id="SDK50970.1"/>
    </source>
</evidence>
<gene>
    <name evidence="7" type="primary">dnaK</name>
    <name evidence="11" type="ORF">SAMN05421806_108128</name>
</gene>
<dbReference type="GO" id="GO:0140662">
    <property type="term" value="F:ATP-dependent protein folding chaperone"/>
    <property type="evidence" value="ECO:0007669"/>
    <property type="project" value="InterPro"/>
</dbReference>
<dbReference type="InterPro" id="IPR029048">
    <property type="entry name" value="HSP70_C_sf"/>
</dbReference>
<keyword evidence="9" id="KW-0175">Coiled coil</keyword>
<dbReference type="Pfam" id="PF00012">
    <property type="entry name" value="HSP70"/>
    <property type="match status" value="2"/>
</dbReference>